<dbReference type="AlphaFoldDB" id="C3W8S6"/>
<dbReference type="GO" id="GO:0008270">
    <property type="term" value="F:zinc ion binding"/>
    <property type="evidence" value="ECO:0007669"/>
    <property type="project" value="InterPro"/>
</dbReference>
<evidence type="ECO:0000256" key="4">
    <source>
        <dbReference type="ARBA" id="ARBA00022723"/>
    </source>
</evidence>
<dbReference type="GO" id="GO:0008543">
    <property type="term" value="P:fibroblast growth factor receptor signaling pathway"/>
    <property type="evidence" value="ECO:0007669"/>
    <property type="project" value="TreeGrafter"/>
</dbReference>
<dbReference type="PANTHER" id="PTHR31931">
    <property type="entry name" value="PROTEIN CHURCHILL"/>
    <property type="match status" value="1"/>
</dbReference>
<keyword evidence="8" id="KW-0804">Transcription</keyword>
<keyword evidence="6" id="KW-0805">Transcription regulation</keyword>
<accession>C3W8S6</accession>
<evidence type="ECO:0000256" key="8">
    <source>
        <dbReference type="ARBA" id="ARBA00023163"/>
    </source>
</evidence>
<dbReference type="PANTHER" id="PTHR31931:SF2">
    <property type="entry name" value="PROTEIN CHURCHILL"/>
    <property type="match status" value="1"/>
</dbReference>
<dbReference type="GO" id="GO:0045893">
    <property type="term" value="P:positive regulation of DNA-templated transcription"/>
    <property type="evidence" value="ECO:0007669"/>
    <property type="project" value="InterPro"/>
</dbReference>
<keyword evidence="7" id="KW-0010">Activator</keyword>
<dbReference type="Gene3D" id="2.60.40.4240">
    <property type="entry name" value="Transcription activator, Churchill"/>
    <property type="match status" value="1"/>
</dbReference>
<evidence type="ECO:0000313" key="9">
    <source>
        <dbReference type="EMBL" id="CAY12638.1"/>
    </source>
</evidence>
<reference evidence="9" key="1">
    <citation type="journal article" date="2009" name="Evol. Dev.">
        <title>Orthologs of key vertebrate neural genes are expressed during neurogenesis in the annelid Platynereis dumerilii.</title>
        <authorList>
            <person name="Kerner P."/>
            <person name="Simionato E."/>
            <person name="Le Gouar M."/>
            <person name="Vervoort M."/>
        </authorList>
    </citation>
    <scope>NUCLEOTIDE SEQUENCE</scope>
</reference>
<dbReference type="InterPro" id="IPR038543">
    <property type="entry name" value="Churchill_sf"/>
</dbReference>
<dbReference type="InterPro" id="IPR009508">
    <property type="entry name" value="Transcrpt_activator_Churchill"/>
</dbReference>
<organism evidence="9">
    <name type="scientific">Platynereis dumerilii</name>
    <name type="common">Dumeril's clam worm</name>
    <dbReference type="NCBI Taxonomy" id="6359"/>
    <lineage>
        <taxon>Eukaryota</taxon>
        <taxon>Metazoa</taxon>
        <taxon>Spiralia</taxon>
        <taxon>Lophotrochozoa</taxon>
        <taxon>Annelida</taxon>
        <taxon>Polychaeta</taxon>
        <taxon>Errantia</taxon>
        <taxon>Phyllodocida</taxon>
        <taxon>Nereididae</taxon>
        <taxon>Platynereis</taxon>
    </lineage>
</organism>
<name>C3W8S6_PLADU</name>
<sequence>MCQHCVRKPFPQKDTVCLEGGAYFLNYQHCINCNKNQELKVQNKEVSDNEEEEVITFQHVCSECGHTIANHEYRFCIQHNFQVYQMSCLLCGHGEHSRTVMPNDPRHLQALF</sequence>
<keyword evidence="3" id="KW-0217">Developmental protein</keyword>
<gene>
    <name evidence="9" type="primary">churchill</name>
</gene>
<dbReference type="EMBL" id="FN357283">
    <property type="protein sequence ID" value="CAY12638.1"/>
    <property type="molecule type" value="mRNA"/>
</dbReference>
<evidence type="ECO:0000256" key="2">
    <source>
        <dbReference type="ARBA" id="ARBA00021000"/>
    </source>
</evidence>
<protein>
    <recommendedName>
        <fullName evidence="2">Protein Churchill</fullName>
    </recommendedName>
</protein>
<keyword evidence="4" id="KW-0479">Metal-binding</keyword>
<dbReference type="Pfam" id="PF06573">
    <property type="entry name" value="Churchill"/>
    <property type="match status" value="1"/>
</dbReference>
<keyword evidence="5" id="KW-0862">Zinc</keyword>
<evidence type="ECO:0000256" key="6">
    <source>
        <dbReference type="ARBA" id="ARBA00023015"/>
    </source>
</evidence>
<comment type="similarity">
    <text evidence="1">Belongs to the Churchill family.</text>
</comment>
<evidence type="ECO:0000256" key="1">
    <source>
        <dbReference type="ARBA" id="ARBA00009577"/>
    </source>
</evidence>
<evidence type="ECO:0000256" key="7">
    <source>
        <dbReference type="ARBA" id="ARBA00023159"/>
    </source>
</evidence>
<evidence type="ECO:0000256" key="3">
    <source>
        <dbReference type="ARBA" id="ARBA00022473"/>
    </source>
</evidence>
<evidence type="ECO:0000256" key="5">
    <source>
        <dbReference type="ARBA" id="ARBA00022833"/>
    </source>
</evidence>
<proteinExistence type="evidence at transcript level"/>